<feature type="compositionally biased region" description="Low complexity" evidence="1">
    <location>
        <begin position="35"/>
        <end position="57"/>
    </location>
</feature>
<dbReference type="VEuPathDB" id="FungiDB:ASPCADRAFT_133630"/>
<dbReference type="Proteomes" id="UP000188318">
    <property type="component" value="Unassembled WGS sequence"/>
</dbReference>
<gene>
    <name evidence="2" type="ORF">ASPCADRAFT_133630</name>
</gene>
<reference evidence="3" key="1">
    <citation type="journal article" date="2017" name="Genome Biol.">
        <title>Comparative genomics reveals high biological diversity and specific adaptations in the industrially and medically important fungal genus Aspergillus.</title>
        <authorList>
            <person name="de Vries R.P."/>
            <person name="Riley R."/>
            <person name="Wiebenga A."/>
            <person name="Aguilar-Osorio G."/>
            <person name="Amillis S."/>
            <person name="Uchima C.A."/>
            <person name="Anderluh G."/>
            <person name="Asadollahi M."/>
            <person name="Askin M."/>
            <person name="Barry K."/>
            <person name="Battaglia E."/>
            <person name="Bayram O."/>
            <person name="Benocci T."/>
            <person name="Braus-Stromeyer S.A."/>
            <person name="Caldana C."/>
            <person name="Canovas D."/>
            <person name="Cerqueira G.C."/>
            <person name="Chen F."/>
            <person name="Chen W."/>
            <person name="Choi C."/>
            <person name="Clum A."/>
            <person name="Dos Santos R.A."/>
            <person name="Damasio A.R."/>
            <person name="Diallinas G."/>
            <person name="Emri T."/>
            <person name="Fekete E."/>
            <person name="Flipphi M."/>
            <person name="Freyberg S."/>
            <person name="Gallo A."/>
            <person name="Gournas C."/>
            <person name="Habgood R."/>
            <person name="Hainaut M."/>
            <person name="Harispe M.L."/>
            <person name="Henrissat B."/>
            <person name="Hilden K.S."/>
            <person name="Hope R."/>
            <person name="Hossain A."/>
            <person name="Karabika E."/>
            <person name="Karaffa L."/>
            <person name="Karanyi Z."/>
            <person name="Krasevec N."/>
            <person name="Kuo A."/>
            <person name="Kusch H."/>
            <person name="LaButti K."/>
            <person name="Lagendijk E.L."/>
            <person name="Lapidus A."/>
            <person name="Levasseur A."/>
            <person name="Lindquist E."/>
            <person name="Lipzen A."/>
            <person name="Logrieco A.F."/>
            <person name="MacCabe A."/>
            <person name="Maekelae M.R."/>
            <person name="Malavazi I."/>
            <person name="Melin P."/>
            <person name="Meyer V."/>
            <person name="Mielnichuk N."/>
            <person name="Miskei M."/>
            <person name="Molnar A.P."/>
            <person name="Mule G."/>
            <person name="Ngan C.Y."/>
            <person name="Orejas M."/>
            <person name="Orosz E."/>
            <person name="Ouedraogo J.P."/>
            <person name="Overkamp K.M."/>
            <person name="Park H.-S."/>
            <person name="Perrone G."/>
            <person name="Piumi F."/>
            <person name="Punt P.J."/>
            <person name="Ram A.F."/>
            <person name="Ramon A."/>
            <person name="Rauscher S."/>
            <person name="Record E."/>
            <person name="Riano-Pachon D.M."/>
            <person name="Robert V."/>
            <person name="Roehrig J."/>
            <person name="Ruller R."/>
            <person name="Salamov A."/>
            <person name="Salih N.S."/>
            <person name="Samson R.A."/>
            <person name="Sandor E."/>
            <person name="Sanguinetti M."/>
            <person name="Schuetze T."/>
            <person name="Sepcic K."/>
            <person name="Shelest E."/>
            <person name="Sherlock G."/>
            <person name="Sophianopoulou V."/>
            <person name="Squina F.M."/>
            <person name="Sun H."/>
            <person name="Susca A."/>
            <person name="Todd R.B."/>
            <person name="Tsang A."/>
            <person name="Unkles S.E."/>
            <person name="van de Wiele N."/>
            <person name="van Rossen-Uffink D."/>
            <person name="Oliveira J.V."/>
            <person name="Vesth T.C."/>
            <person name="Visser J."/>
            <person name="Yu J.-H."/>
            <person name="Zhou M."/>
            <person name="Andersen M.R."/>
            <person name="Archer D.B."/>
            <person name="Baker S.E."/>
            <person name="Benoit I."/>
            <person name="Brakhage A.A."/>
            <person name="Braus G.H."/>
            <person name="Fischer R."/>
            <person name="Frisvad J.C."/>
            <person name="Goldman G.H."/>
            <person name="Houbraken J."/>
            <person name="Oakley B."/>
            <person name="Pocsi I."/>
            <person name="Scazzocchio C."/>
            <person name="Seiboth B."/>
            <person name="vanKuyk P.A."/>
            <person name="Wortman J."/>
            <person name="Dyer P.S."/>
            <person name="Grigoriev I.V."/>
        </authorList>
    </citation>
    <scope>NUCLEOTIDE SEQUENCE [LARGE SCALE GENOMIC DNA]</scope>
    <source>
        <strain evidence="3">ITEM 5010</strain>
    </source>
</reference>
<keyword evidence="3" id="KW-1185">Reference proteome</keyword>
<evidence type="ECO:0000313" key="2">
    <source>
        <dbReference type="EMBL" id="OOF92074.1"/>
    </source>
</evidence>
<dbReference type="AlphaFoldDB" id="A0A1R3RC58"/>
<dbReference type="EMBL" id="KV907508">
    <property type="protein sequence ID" value="OOF92074.1"/>
    <property type="molecule type" value="Genomic_DNA"/>
</dbReference>
<dbReference type="OrthoDB" id="4502630at2759"/>
<accession>A0A1R3RC58</accession>
<evidence type="ECO:0000256" key="1">
    <source>
        <dbReference type="SAM" id="MobiDB-lite"/>
    </source>
</evidence>
<organism evidence="2 3">
    <name type="scientific">Aspergillus carbonarius (strain ITEM 5010)</name>
    <dbReference type="NCBI Taxonomy" id="602072"/>
    <lineage>
        <taxon>Eukaryota</taxon>
        <taxon>Fungi</taxon>
        <taxon>Dikarya</taxon>
        <taxon>Ascomycota</taxon>
        <taxon>Pezizomycotina</taxon>
        <taxon>Eurotiomycetes</taxon>
        <taxon>Eurotiomycetidae</taxon>
        <taxon>Eurotiales</taxon>
        <taxon>Aspergillaceae</taxon>
        <taxon>Aspergillus</taxon>
        <taxon>Aspergillus subgen. Circumdati</taxon>
    </lineage>
</organism>
<sequence>MAGRRPQRATGGKKGAPGSPQSISGQKDTREPLARTRSSSPTRTATTLPTDTAHTSTFTKQIQDREYQIRELERRNDLLQKDHDNNAYAKMRLDNHDRLDKWTLYLPAKWLEEIWPIFTSLDRLARNYIRRDTKTLSPEQKRDLIASLDGFCVQDDFDVIAAGLPKALRSIFLQSLVGTFLVKECILKFLMNPFWYLSPRPSSDTGEEKPPINTPGFGDQILTLYRTMLDSNPSDAHLWRLWTTRFCNADNEIGNNMAAHRRSMADKICEEVFSQDLLQSLLSNSDEEAQHIALEQLKDKFKSAADFSVRVSCQLPYMEFETLKIINPYFYHSSTETKLGIRHGLGSSKHRLDGHRILYLESPAIYICGGAHDFCEKRLGQQAIVYVDDQENPRSS</sequence>
<dbReference type="OMA" id="YENGMEG"/>
<evidence type="ECO:0000313" key="3">
    <source>
        <dbReference type="Proteomes" id="UP000188318"/>
    </source>
</evidence>
<name>A0A1R3RC58_ASPC5</name>
<feature type="region of interest" description="Disordered" evidence="1">
    <location>
        <begin position="1"/>
        <end position="57"/>
    </location>
</feature>
<protein>
    <submittedName>
        <fullName evidence="2">Uncharacterized protein</fullName>
    </submittedName>
</protein>
<proteinExistence type="predicted"/>